<protein>
    <submittedName>
        <fullName evidence="8">FAD-dependent oxidoreductase</fullName>
    </submittedName>
</protein>
<comment type="similarity">
    <text evidence="2">Belongs to the FAD-binding monooxygenase family.</text>
</comment>
<dbReference type="InterPro" id="IPR020946">
    <property type="entry name" value="Flavin_mOase-like"/>
</dbReference>
<evidence type="ECO:0000256" key="3">
    <source>
        <dbReference type="ARBA" id="ARBA00022630"/>
    </source>
</evidence>
<name>A0ABW7TFD0_9NOCA</name>
<dbReference type="Gene3D" id="3.50.50.60">
    <property type="entry name" value="FAD/NAD(P)-binding domain"/>
    <property type="match status" value="1"/>
</dbReference>
<evidence type="ECO:0000256" key="2">
    <source>
        <dbReference type="ARBA" id="ARBA00010139"/>
    </source>
</evidence>
<dbReference type="InterPro" id="IPR050346">
    <property type="entry name" value="FMO-like"/>
</dbReference>
<dbReference type="SUPFAM" id="SSF51905">
    <property type="entry name" value="FAD/NAD(P)-binding domain"/>
    <property type="match status" value="2"/>
</dbReference>
<feature type="compositionally biased region" description="Low complexity" evidence="7">
    <location>
        <begin position="493"/>
        <end position="524"/>
    </location>
</feature>
<dbReference type="PANTHER" id="PTHR23023">
    <property type="entry name" value="DIMETHYLANILINE MONOOXYGENASE"/>
    <property type="match status" value="1"/>
</dbReference>
<dbReference type="InterPro" id="IPR036188">
    <property type="entry name" value="FAD/NAD-bd_sf"/>
</dbReference>
<evidence type="ECO:0000256" key="1">
    <source>
        <dbReference type="ARBA" id="ARBA00009183"/>
    </source>
</evidence>
<feature type="compositionally biased region" description="Low complexity" evidence="7">
    <location>
        <begin position="673"/>
        <end position="683"/>
    </location>
</feature>
<evidence type="ECO:0000256" key="7">
    <source>
        <dbReference type="SAM" id="MobiDB-lite"/>
    </source>
</evidence>
<evidence type="ECO:0000256" key="4">
    <source>
        <dbReference type="ARBA" id="ARBA00022827"/>
    </source>
</evidence>
<feature type="compositionally biased region" description="Low complexity" evidence="7">
    <location>
        <begin position="814"/>
        <end position="848"/>
    </location>
</feature>
<keyword evidence="6" id="KW-0560">Oxidoreductase</keyword>
<comment type="caution">
    <text evidence="8">The sequence shown here is derived from an EMBL/GenBank/DDBJ whole genome shotgun (WGS) entry which is preliminary data.</text>
</comment>
<dbReference type="RefSeq" id="WP_063820597.1">
    <property type="nucleotide sequence ID" value="NZ_JBIRUQ010000001.1"/>
</dbReference>
<evidence type="ECO:0000313" key="9">
    <source>
        <dbReference type="Proteomes" id="UP001611263"/>
    </source>
</evidence>
<gene>
    <name evidence="8" type="ORF">ACH4WX_03295</name>
</gene>
<evidence type="ECO:0000313" key="8">
    <source>
        <dbReference type="EMBL" id="MFI1459732.1"/>
    </source>
</evidence>
<keyword evidence="3" id="KW-0285">Flavoprotein</keyword>
<keyword evidence="9" id="KW-1185">Reference proteome</keyword>
<feature type="region of interest" description="Disordered" evidence="7">
    <location>
        <begin position="573"/>
        <end position="608"/>
    </location>
</feature>
<evidence type="ECO:0000256" key="6">
    <source>
        <dbReference type="ARBA" id="ARBA00023002"/>
    </source>
</evidence>
<evidence type="ECO:0000256" key="5">
    <source>
        <dbReference type="ARBA" id="ARBA00022857"/>
    </source>
</evidence>
<sequence>MRSGNRIAIVGAGIAGLVCAKVLTEDGFAVEVFDRAPDIGGVWSETRRYPGLRAQSTKNTYHFSDHPMPADYPRVLDGARMQEYLSSYVRAFGLTDRLRLRTEVVAADPVEGGWLLEIRDADGVHRTSCDHLIIANGVFSEPEIPDFAGATAFARAGGQLGHSTQFLDVEAVRDRAVVVVGYGAAAADLATEISKVAADTTMVARRLLWKLPRRLATGIDAERILLTRTGAAHFGHPEPGRIERLLHGPARSFRESNLDLIEALVAQRSGAAELGLVPDSRFEQAYDAAFGLATEGFAEQVTQGRLTVRGQTKVIALGGGPAGPFAELSDGQRVRADIVVCATGFQQRVPFLTPYVQRQLTDDDGNFRLYRQILPLDVPHLTFAGYNTSLLSAVTTEIGAHWTAALLTGNLALPPVETMSERIDTRLRWLDQHTSGRHAHGTITPDAIRDIDELLGDIGVRLPFGARTAQWLRPVRPGDYRVVSRRKRGPGMQATAPAAAETAAAHPATAPLAAQAAPHGPAETPGMPTGPGPDAVAPLPAGAQPPQPQAPAAAAESPTVRIPEAVAASAVRTTTLPAVDPTARTRPVPEVRPASAPAGSRPIPAPSQFVPATPVPAVAPRPAAVAPQPSAVTPQSSPVAPRTPAVTPRSTPAAPSAAAQQAAAEAERRAAAEQRAAGIAARSNNPTVRIDMRTAQSLAEGPATAQPESVPAPGSTGKAGTESPTPQPADPTDDSTGDIRPQAGTPEETGGSVAAEPAGEERANSASQPIGQDGAEKTGPAGTEAERPEAGPPSAPETAGDPGPADPVTTSAATGVAADNTTTSTTRAAATTADDTEGSAAEAEGNAEPRVEVGAAGSGSTGQIAAFAAAATPPSDGRPGAAEQSGRSVPGGTGAADAGSGSSERPTDSVVADESTAPAESAGSGTKSAEPKSGDAADTAAPSPGAGPRT</sequence>
<keyword evidence="4" id="KW-0274">FAD</keyword>
<accession>A0ABW7TFD0</accession>
<comment type="similarity">
    <text evidence="1">Belongs to the FMO family.</text>
</comment>
<feature type="region of interest" description="Disordered" evidence="7">
    <location>
        <begin position="482"/>
        <end position="559"/>
    </location>
</feature>
<dbReference type="PRINTS" id="PR00370">
    <property type="entry name" value="FMOXYGENASE"/>
</dbReference>
<keyword evidence="5" id="KW-0521">NADP</keyword>
<dbReference type="InterPro" id="IPR000960">
    <property type="entry name" value="Flavin_mOase"/>
</dbReference>
<reference evidence="8 9" key="1">
    <citation type="submission" date="2024-10" db="EMBL/GenBank/DDBJ databases">
        <title>The Natural Products Discovery Center: Release of the First 8490 Sequenced Strains for Exploring Actinobacteria Biosynthetic Diversity.</title>
        <authorList>
            <person name="Kalkreuter E."/>
            <person name="Kautsar S.A."/>
            <person name="Yang D."/>
            <person name="Bader C.D."/>
            <person name="Teijaro C.N."/>
            <person name="Fluegel L."/>
            <person name="Davis C.M."/>
            <person name="Simpson J.R."/>
            <person name="Lauterbach L."/>
            <person name="Steele A.D."/>
            <person name="Gui C."/>
            <person name="Meng S."/>
            <person name="Li G."/>
            <person name="Viehrig K."/>
            <person name="Ye F."/>
            <person name="Su P."/>
            <person name="Kiefer A.F."/>
            <person name="Nichols A."/>
            <person name="Cepeda A.J."/>
            <person name="Yan W."/>
            <person name="Fan B."/>
            <person name="Jiang Y."/>
            <person name="Adhikari A."/>
            <person name="Zheng C.-J."/>
            <person name="Schuster L."/>
            <person name="Cowan T.M."/>
            <person name="Smanski M.J."/>
            <person name="Chevrette M.G."/>
            <person name="De Carvalho L.P.S."/>
            <person name="Shen B."/>
        </authorList>
    </citation>
    <scope>NUCLEOTIDE SEQUENCE [LARGE SCALE GENOMIC DNA]</scope>
    <source>
        <strain evidence="8 9">NPDC020568</strain>
    </source>
</reference>
<dbReference type="EMBL" id="JBIRUQ010000001">
    <property type="protein sequence ID" value="MFI1459732.1"/>
    <property type="molecule type" value="Genomic_DNA"/>
</dbReference>
<dbReference type="Pfam" id="PF00743">
    <property type="entry name" value="FMO-like"/>
    <property type="match status" value="2"/>
</dbReference>
<organism evidence="8 9">
    <name type="scientific">Nocardia carnea</name>
    <dbReference type="NCBI Taxonomy" id="37328"/>
    <lineage>
        <taxon>Bacteria</taxon>
        <taxon>Bacillati</taxon>
        <taxon>Actinomycetota</taxon>
        <taxon>Actinomycetes</taxon>
        <taxon>Mycobacteriales</taxon>
        <taxon>Nocardiaceae</taxon>
        <taxon>Nocardia</taxon>
    </lineage>
</organism>
<proteinExistence type="inferred from homology"/>
<dbReference type="Proteomes" id="UP001611263">
    <property type="component" value="Unassembled WGS sequence"/>
</dbReference>
<feature type="region of interest" description="Disordered" evidence="7">
    <location>
        <begin position="626"/>
        <end position="950"/>
    </location>
</feature>
<dbReference type="GeneID" id="93509740"/>
<feature type="compositionally biased region" description="Low complexity" evidence="7">
    <location>
        <begin position="626"/>
        <end position="664"/>
    </location>
</feature>